<evidence type="ECO:0000313" key="2">
    <source>
        <dbReference type="Proteomes" id="UP000009149"/>
    </source>
</evidence>
<gene>
    <name evidence="1" type="ordered locus">Minf_1646</name>
</gene>
<sequence>MLVFFFSQKGKELRGQNGKFLSESESTRDRKFEKAIVQKGYNQAKHRLENQKYSLQHSIHKERTDIFLIKGIQAIEYTNENMGY</sequence>
<organism evidence="1 2">
    <name type="scientific">Methylacidiphilum infernorum (isolate V4)</name>
    <name type="common">Methylokorus infernorum (strain V4)</name>
    <dbReference type="NCBI Taxonomy" id="481448"/>
    <lineage>
        <taxon>Bacteria</taxon>
        <taxon>Pseudomonadati</taxon>
        <taxon>Verrucomicrobiota</taxon>
        <taxon>Methylacidiphilae</taxon>
        <taxon>Methylacidiphilales</taxon>
        <taxon>Methylacidiphilaceae</taxon>
        <taxon>Methylacidiphilum (ex Ratnadevi et al. 2023)</taxon>
    </lineage>
</organism>
<name>B3DWN7_METI4</name>
<evidence type="ECO:0000313" key="1">
    <source>
        <dbReference type="EMBL" id="ACD83700.1"/>
    </source>
</evidence>
<dbReference type="EMBL" id="CP000975">
    <property type="protein sequence ID" value="ACD83700.1"/>
    <property type="molecule type" value="Genomic_DNA"/>
</dbReference>
<dbReference type="STRING" id="481448.Minf_1646"/>
<dbReference type="AlphaFoldDB" id="B3DWN7"/>
<accession>B3DWN7</accession>
<dbReference type="HOGENOM" id="CLU_2523724_0_0_0"/>
<dbReference type="Proteomes" id="UP000009149">
    <property type="component" value="Chromosome"/>
</dbReference>
<dbReference type="KEGG" id="min:Minf_1646"/>
<reference evidence="1 2" key="1">
    <citation type="journal article" date="2008" name="Biol. Direct">
        <title>Complete genome sequence of the extremely acidophilic methanotroph isolate V4, Methylacidiphilum infernorum, a representative of the bacterial phylum Verrucomicrobia.</title>
        <authorList>
            <person name="Hou S."/>
            <person name="Makarova K.S."/>
            <person name="Saw J.H."/>
            <person name="Senin P."/>
            <person name="Ly B.V."/>
            <person name="Zhou Z."/>
            <person name="Ren Y."/>
            <person name="Wang J."/>
            <person name="Galperin M.Y."/>
            <person name="Omelchenko M.V."/>
            <person name="Wolf Y.I."/>
            <person name="Yutin N."/>
            <person name="Koonin E.V."/>
            <person name="Stott M.B."/>
            <person name="Mountain B.W."/>
            <person name="Crowe M.A."/>
            <person name="Smirnova A.V."/>
            <person name="Dunfield P.F."/>
            <person name="Feng L."/>
            <person name="Wang L."/>
            <person name="Alam M."/>
        </authorList>
    </citation>
    <scope>NUCLEOTIDE SEQUENCE [LARGE SCALE GENOMIC DNA]</scope>
    <source>
        <strain evidence="2">Isolate V4</strain>
    </source>
</reference>
<protein>
    <submittedName>
        <fullName evidence="1">Uncharacterized protein</fullName>
    </submittedName>
</protein>
<proteinExistence type="predicted"/>